<organism evidence="1 2">
    <name type="scientific">Rattus norvegicus</name>
    <name type="common">Rat</name>
    <dbReference type="NCBI Taxonomy" id="10116"/>
    <lineage>
        <taxon>Eukaryota</taxon>
        <taxon>Metazoa</taxon>
        <taxon>Chordata</taxon>
        <taxon>Craniata</taxon>
        <taxon>Vertebrata</taxon>
        <taxon>Euteleostomi</taxon>
        <taxon>Mammalia</taxon>
        <taxon>Eutheria</taxon>
        <taxon>Euarchontoglires</taxon>
        <taxon>Glires</taxon>
        <taxon>Rodentia</taxon>
        <taxon>Myomorpha</taxon>
        <taxon>Muroidea</taxon>
        <taxon>Muridae</taxon>
        <taxon>Murinae</taxon>
        <taxon>Rattus</taxon>
    </lineage>
</organism>
<evidence type="ECO:0000313" key="1">
    <source>
        <dbReference type="EMBL" id="EDM00581.1"/>
    </source>
</evidence>
<reference evidence="1 2" key="1">
    <citation type="submission" date="2005-09" db="EMBL/GenBank/DDBJ databases">
        <authorList>
            <person name="Mural R.J."/>
            <person name="Li P.W."/>
            <person name="Adams M.D."/>
            <person name="Amanatides P.G."/>
            <person name="Baden-Tillson H."/>
            <person name="Barnstead M."/>
            <person name="Chin S.H."/>
            <person name="Dew I."/>
            <person name="Evans C.A."/>
            <person name="Ferriera S."/>
            <person name="Flanigan M."/>
            <person name="Fosler C."/>
            <person name="Glodek A."/>
            <person name="Gu Z."/>
            <person name="Holt R.A."/>
            <person name="Jennings D."/>
            <person name="Kraft C.L."/>
            <person name="Lu F."/>
            <person name="Nguyen T."/>
            <person name="Nusskern D.R."/>
            <person name="Pfannkoch C.M."/>
            <person name="Sitter C."/>
            <person name="Sutton G.G."/>
            <person name="Venter J.C."/>
            <person name="Wang Z."/>
            <person name="Woodage T."/>
            <person name="Zheng X.H."/>
            <person name="Zhong F."/>
        </authorList>
    </citation>
    <scope>NUCLEOTIDE SEQUENCE [LARGE SCALE GENOMIC DNA]</scope>
    <source>
        <strain>BN</strain>
        <strain evidence="2">Sprague-Dawley</strain>
    </source>
</reference>
<proteinExistence type="predicted"/>
<protein>
    <submittedName>
        <fullName evidence="1">RAB13, member RAS oncogene family, isoform CRA_b</fullName>
    </submittedName>
</protein>
<gene>
    <name evidence="1 3" type="primary">Rab13</name>
    <name evidence="1" type="ORF">rCG_62837</name>
</gene>
<evidence type="ECO:0000313" key="3">
    <source>
        <dbReference type="RGD" id="620880"/>
    </source>
</evidence>
<evidence type="ECO:0000313" key="2">
    <source>
        <dbReference type="Proteomes" id="UP000234681"/>
    </source>
</evidence>
<dbReference type="RGD" id="620880">
    <property type="gene designation" value="Rab13"/>
</dbReference>
<name>A6J6K9_RAT</name>
<dbReference type="Proteomes" id="UP000234681">
    <property type="component" value="Chromosome 2"/>
</dbReference>
<sequence length="65" mass="7246">MLISPFLVQGSGPERLARPYSEGLSLHRSLLVLKATVWHECSICITFIIVRIALYSNPISVMPGY</sequence>
<accession>A6J6K9</accession>
<dbReference type="AlphaFoldDB" id="A6J6K9"/>
<dbReference type="EMBL" id="CH473976">
    <property type="protein sequence ID" value="EDM00581.1"/>
    <property type="molecule type" value="Genomic_DNA"/>
</dbReference>